<feature type="transmembrane region" description="Helical" evidence="10">
    <location>
        <begin position="15"/>
        <end position="36"/>
    </location>
</feature>
<feature type="transmembrane region" description="Helical" evidence="10">
    <location>
        <begin position="75"/>
        <end position="99"/>
    </location>
</feature>
<feature type="transmembrane region" description="Helical" evidence="10">
    <location>
        <begin position="344"/>
        <end position="370"/>
    </location>
</feature>
<accession>A0A6H1WT71</accession>
<dbReference type="KEGG" id="tmai:FVE67_05915"/>
<comment type="subcellular location">
    <subcellularLocation>
        <location evidence="1">Cell membrane</location>
        <topology evidence="1">Multi-pass membrane protein</topology>
    </subcellularLocation>
</comment>
<dbReference type="AlphaFoldDB" id="A0A6H1WT71"/>
<evidence type="ECO:0000256" key="6">
    <source>
        <dbReference type="ARBA" id="ARBA00022958"/>
    </source>
</evidence>
<evidence type="ECO:0000256" key="8">
    <source>
        <dbReference type="ARBA" id="ARBA00023065"/>
    </source>
</evidence>
<feature type="transmembrane region" description="Helical" evidence="10">
    <location>
        <begin position="229"/>
        <end position="248"/>
    </location>
</feature>
<feature type="transmembrane region" description="Helical" evidence="10">
    <location>
        <begin position="42"/>
        <end position="63"/>
    </location>
</feature>
<dbReference type="InterPro" id="IPR004772">
    <property type="entry name" value="TrkH"/>
</dbReference>
<dbReference type="InterPro" id="IPR003445">
    <property type="entry name" value="Cat_transpt"/>
</dbReference>
<dbReference type="EMBL" id="CP042909">
    <property type="protein sequence ID" value="QJA06370.1"/>
    <property type="molecule type" value="Genomic_DNA"/>
</dbReference>
<evidence type="ECO:0000256" key="7">
    <source>
        <dbReference type="ARBA" id="ARBA00022989"/>
    </source>
</evidence>
<dbReference type="PANTHER" id="PTHR32024:SF1">
    <property type="entry name" value="KTR SYSTEM POTASSIUM UPTAKE PROTEIN B"/>
    <property type="match status" value="1"/>
</dbReference>
<proteinExistence type="predicted"/>
<evidence type="ECO:0000256" key="5">
    <source>
        <dbReference type="ARBA" id="ARBA00022692"/>
    </source>
</evidence>
<keyword evidence="6" id="KW-0630">Potassium</keyword>
<feature type="transmembrane region" description="Helical" evidence="10">
    <location>
        <begin position="187"/>
        <end position="209"/>
    </location>
</feature>
<protein>
    <submittedName>
        <fullName evidence="11">Trk family potassium uptake protein</fullName>
    </submittedName>
</protein>
<keyword evidence="12" id="KW-1185">Reference proteome</keyword>
<evidence type="ECO:0000313" key="11">
    <source>
        <dbReference type="EMBL" id="QJA06370.1"/>
    </source>
</evidence>
<dbReference type="NCBIfam" id="TIGR00933">
    <property type="entry name" value="2a38"/>
    <property type="match status" value="1"/>
</dbReference>
<dbReference type="GO" id="GO:0005886">
    <property type="term" value="C:plasma membrane"/>
    <property type="evidence" value="ECO:0007669"/>
    <property type="project" value="UniProtKB-SubCell"/>
</dbReference>
<feature type="transmembrane region" description="Helical" evidence="10">
    <location>
        <begin position="293"/>
        <end position="324"/>
    </location>
</feature>
<keyword evidence="9 10" id="KW-0472">Membrane</keyword>
<name>A0A6H1WT71_9BACT</name>
<dbReference type="Pfam" id="PF02386">
    <property type="entry name" value="TrkH"/>
    <property type="match status" value="1"/>
</dbReference>
<keyword evidence="8" id="KW-0406">Ion transport</keyword>
<keyword evidence="5 10" id="KW-0812">Transmembrane</keyword>
<feature type="transmembrane region" description="Helical" evidence="10">
    <location>
        <begin position="414"/>
        <end position="435"/>
    </location>
</feature>
<keyword evidence="2" id="KW-0813">Transport</keyword>
<evidence type="ECO:0000256" key="9">
    <source>
        <dbReference type="ARBA" id="ARBA00023136"/>
    </source>
</evidence>
<organism evidence="11 12">
    <name type="scientific">Thermosulfurimonas marina</name>
    <dbReference type="NCBI Taxonomy" id="2047767"/>
    <lineage>
        <taxon>Bacteria</taxon>
        <taxon>Pseudomonadati</taxon>
        <taxon>Thermodesulfobacteriota</taxon>
        <taxon>Thermodesulfobacteria</taxon>
        <taxon>Thermodesulfobacteriales</taxon>
        <taxon>Thermodesulfobacteriaceae</taxon>
        <taxon>Thermosulfurimonas</taxon>
    </lineage>
</organism>
<sequence>MSMRPLVRPPLRSTLYLAFSFAAAAAVGALFLWLPWMHRGKLSFLDALFTATSAVCVTGLTVVNTATTFTFGGKVVILTLIQLGGLGIMTFSTLFFVLMGRTVPVGESLTLKESFAPYPGVDLKPLLLTIVAYTLFTEALVTLLLWPAFGEGFSPEGFFHALFHAISAFCNAGFSDLPQGLSPYKEAFYLPAVIALAILAGNTGFPIVFEVFHRLVLRQRRRWSLHTRLTLTVHGGLILLGALLFLIFEGNRAFSGLSLPQKLLNAFFLSISSRTAGFSLVDLSRFGEVSLYVLIFLMFIGACPGSTGGGIKTTTFGVLASSVISRLRGYPQPTVFRRTIPQDLVFKALTLAALYAFTIYISQFLLILGAPSRAFAASGTEFLARLFESVSALGTVGLSTGITPQLSPWAKGVIIGTMYVGRVGVLSLAILLTGLSSRPKEFYYPKEEVLLG</sequence>
<evidence type="ECO:0000256" key="3">
    <source>
        <dbReference type="ARBA" id="ARBA00022475"/>
    </source>
</evidence>
<dbReference type="PANTHER" id="PTHR32024">
    <property type="entry name" value="TRK SYSTEM POTASSIUM UPTAKE PROTEIN TRKG-RELATED"/>
    <property type="match status" value="1"/>
</dbReference>
<keyword evidence="7 10" id="KW-1133">Transmembrane helix</keyword>
<evidence type="ECO:0000313" key="12">
    <source>
        <dbReference type="Proteomes" id="UP000501253"/>
    </source>
</evidence>
<gene>
    <name evidence="11" type="ORF">FVE67_05915</name>
</gene>
<feature type="transmembrane region" description="Helical" evidence="10">
    <location>
        <begin position="126"/>
        <end position="146"/>
    </location>
</feature>
<evidence type="ECO:0000256" key="10">
    <source>
        <dbReference type="SAM" id="Phobius"/>
    </source>
</evidence>
<evidence type="ECO:0000256" key="2">
    <source>
        <dbReference type="ARBA" id="ARBA00022448"/>
    </source>
</evidence>
<reference evidence="11 12" key="1">
    <citation type="submission" date="2019-08" db="EMBL/GenBank/DDBJ databases">
        <title>Complete genome sequence of Thermosulfurimonas marina SU872T, an anaerobic thermophilic chemolithoautotrophic bacterium isolated from a shallow marine hydrothermal vent.</title>
        <authorList>
            <person name="Allioux M."/>
            <person name="Jebbar M."/>
            <person name="Slobodkina G."/>
            <person name="Slobodkin A."/>
            <person name="Moalic Y."/>
            <person name="Frolova A."/>
            <person name="Shao Z."/>
            <person name="Alain K."/>
        </authorList>
    </citation>
    <scope>NUCLEOTIDE SEQUENCE [LARGE SCALE GENOMIC DNA]</scope>
    <source>
        <strain evidence="11 12">SU872</strain>
    </source>
</reference>
<evidence type="ECO:0000256" key="4">
    <source>
        <dbReference type="ARBA" id="ARBA00022538"/>
    </source>
</evidence>
<keyword evidence="4" id="KW-0633">Potassium transport</keyword>
<dbReference type="GO" id="GO:0015379">
    <property type="term" value="F:potassium:chloride symporter activity"/>
    <property type="evidence" value="ECO:0007669"/>
    <property type="project" value="InterPro"/>
</dbReference>
<dbReference type="Proteomes" id="UP000501253">
    <property type="component" value="Chromosome"/>
</dbReference>
<evidence type="ECO:0000256" key="1">
    <source>
        <dbReference type="ARBA" id="ARBA00004651"/>
    </source>
</evidence>
<keyword evidence="3" id="KW-1003">Cell membrane</keyword>